<protein>
    <submittedName>
        <fullName evidence="1">Uncharacterized protein</fullName>
    </submittedName>
</protein>
<reference evidence="1" key="1">
    <citation type="submission" date="2020-08" db="EMBL/GenBank/DDBJ databases">
        <title>Multicomponent nature underlies the extraordinary mechanical properties of spider dragline silk.</title>
        <authorList>
            <person name="Kono N."/>
            <person name="Nakamura H."/>
            <person name="Mori M."/>
            <person name="Yoshida Y."/>
            <person name="Ohtoshi R."/>
            <person name="Malay A.D."/>
            <person name="Moran D.A.P."/>
            <person name="Tomita M."/>
            <person name="Numata K."/>
            <person name="Arakawa K."/>
        </authorList>
    </citation>
    <scope>NUCLEOTIDE SEQUENCE</scope>
</reference>
<dbReference type="Proteomes" id="UP000887159">
    <property type="component" value="Unassembled WGS sequence"/>
</dbReference>
<sequence length="130" mass="15151">MRNEVARRRLKEVVKVLSRPPRPPARLKIAEKERKHWVKGGLRLIERATASLHRGVLVSITFRTLSDRRSLMVKVMDSWLACHEFDSSVAENSKCREGHFTLNMLMLKRPPVGAEIEIEWCRYTGVIRIF</sequence>
<proteinExistence type="predicted"/>
<dbReference type="AlphaFoldDB" id="A0A8X6RQI5"/>
<evidence type="ECO:0000313" key="1">
    <source>
        <dbReference type="EMBL" id="GFX97192.1"/>
    </source>
</evidence>
<accession>A0A8X6RQI5</accession>
<evidence type="ECO:0000313" key="2">
    <source>
        <dbReference type="Proteomes" id="UP000887159"/>
    </source>
</evidence>
<organism evidence="1 2">
    <name type="scientific">Trichonephila clavipes</name>
    <name type="common">Golden silk orbweaver</name>
    <name type="synonym">Nephila clavipes</name>
    <dbReference type="NCBI Taxonomy" id="2585209"/>
    <lineage>
        <taxon>Eukaryota</taxon>
        <taxon>Metazoa</taxon>
        <taxon>Ecdysozoa</taxon>
        <taxon>Arthropoda</taxon>
        <taxon>Chelicerata</taxon>
        <taxon>Arachnida</taxon>
        <taxon>Araneae</taxon>
        <taxon>Araneomorphae</taxon>
        <taxon>Entelegynae</taxon>
        <taxon>Araneoidea</taxon>
        <taxon>Nephilidae</taxon>
        <taxon>Trichonephila</taxon>
    </lineage>
</organism>
<name>A0A8X6RQI5_TRICX</name>
<gene>
    <name evidence="1" type="ORF">TNCV_556821</name>
</gene>
<dbReference type="EMBL" id="BMAU01021196">
    <property type="protein sequence ID" value="GFX97192.1"/>
    <property type="molecule type" value="Genomic_DNA"/>
</dbReference>
<comment type="caution">
    <text evidence="1">The sequence shown here is derived from an EMBL/GenBank/DDBJ whole genome shotgun (WGS) entry which is preliminary data.</text>
</comment>
<keyword evidence="2" id="KW-1185">Reference proteome</keyword>